<accession>S3BVX0</accession>
<feature type="compositionally biased region" description="Basic and acidic residues" evidence="5">
    <location>
        <begin position="221"/>
        <end position="230"/>
    </location>
</feature>
<comment type="subcellular location">
    <subcellularLocation>
        <location evidence="1">Nucleus</location>
        <location evidence="1">Nucleolus</location>
    </subcellularLocation>
</comment>
<evidence type="ECO:0000256" key="1">
    <source>
        <dbReference type="ARBA" id="ARBA00004604"/>
    </source>
</evidence>
<keyword evidence="7" id="KW-1185">Reference proteome</keyword>
<feature type="compositionally biased region" description="Acidic residues" evidence="5">
    <location>
        <begin position="173"/>
        <end position="183"/>
    </location>
</feature>
<dbReference type="PANTHER" id="PTHR14577:SF0">
    <property type="entry name" value="NUCLEOLAR PROTEIN 12"/>
    <property type="match status" value="1"/>
</dbReference>
<evidence type="ECO:0000256" key="4">
    <source>
        <dbReference type="ARBA" id="ARBA00023242"/>
    </source>
</evidence>
<gene>
    <name evidence="6" type="ORF">F503_02138</name>
</gene>
<dbReference type="InterPro" id="IPR019186">
    <property type="entry name" value="Nucleolar_protein_12"/>
</dbReference>
<dbReference type="PANTHER" id="PTHR14577">
    <property type="entry name" value="NUCLEOLAR PROTEIN 12"/>
    <property type="match status" value="1"/>
</dbReference>
<dbReference type="eggNOG" id="KOG4709">
    <property type="taxonomic scope" value="Eukaryota"/>
</dbReference>
<proteinExistence type="inferred from homology"/>
<keyword evidence="3" id="KW-0175">Coiled coil</keyword>
<dbReference type="VEuPathDB" id="FungiDB:F503_02138"/>
<feature type="region of interest" description="Disordered" evidence="5">
    <location>
        <begin position="103"/>
        <end position="239"/>
    </location>
</feature>
<name>S3BVX0_OPHP1</name>
<keyword evidence="4" id="KW-0539">Nucleus</keyword>
<dbReference type="AlphaFoldDB" id="S3BVX0"/>
<dbReference type="GO" id="GO:0019843">
    <property type="term" value="F:rRNA binding"/>
    <property type="evidence" value="ECO:0007669"/>
    <property type="project" value="TreeGrafter"/>
</dbReference>
<evidence type="ECO:0000256" key="5">
    <source>
        <dbReference type="SAM" id="MobiDB-lite"/>
    </source>
</evidence>
<feature type="compositionally biased region" description="Basic and acidic residues" evidence="5">
    <location>
        <begin position="122"/>
        <end position="135"/>
    </location>
</feature>
<dbReference type="STRING" id="1262450.S3BVX0"/>
<dbReference type="EMBL" id="KE148156">
    <property type="protein sequence ID" value="EPE05399.1"/>
    <property type="molecule type" value="Genomic_DNA"/>
</dbReference>
<dbReference type="HOGENOM" id="CLU_067149_1_0_1"/>
<dbReference type="Proteomes" id="UP000016923">
    <property type="component" value="Unassembled WGS sequence"/>
</dbReference>
<evidence type="ECO:0000313" key="6">
    <source>
        <dbReference type="EMBL" id="EPE05399.1"/>
    </source>
</evidence>
<reference evidence="6 7" key="1">
    <citation type="journal article" date="2013" name="BMC Genomics">
        <title>The genome and transcriptome of the pine saprophyte Ophiostoma piceae, and a comparison with the bark beetle-associated pine pathogen Grosmannia clavigera.</title>
        <authorList>
            <person name="Haridas S."/>
            <person name="Wang Y."/>
            <person name="Lim L."/>
            <person name="Massoumi Alamouti S."/>
            <person name="Jackman S."/>
            <person name="Docking R."/>
            <person name="Robertson G."/>
            <person name="Birol I."/>
            <person name="Bohlmann J."/>
            <person name="Breuil C."/>
        </authorList>
    </citation>
    <scope>NUCLEOTIDE SEQUENCE [LARGE SCALE GENOMIC DNA]</scope>
    <source>
        <strain evidence="6 7">UAMH 11346</strain>
    </source>
</reference>
<comment type="similarity">
    <text evidence="2">Belongs to the RRP17 family.</text>
</comment>
<evidence type="ECO:0000256" key="3">
    <source>
        <dbReference type="ARBA" id="ARBA00023054"/>
    </source>
</evidence>
<feature type="compositionally biased region" description="Basic and acidic residues" evidence="5">
    <location>
        <begin position="194"/>
        <end position="211"/>
    </location>
</feature>
<evidence type="ECO:0000313" key="7">
    <source>
        <dbReference type="Proteomes" id="UP000016923"/>
    </source>
</evidence>
<sequence length="239" mass="27501">MVAMFVTRPRPKKDTMAAPPRKKRKADHALAEISFDDTARADYLTGFHKRKVQRQKQAQEIAAEKARVERIAVRKEVREQRSNDVKEHVKQVNDALRAARLAGGEVVTDSEEDEDEWTGLDDAPKKKEKEKPEFVDHEEEYIDEDKYTTVTVEAVDVDREGMHALSGRHTSDSEESADESGEDGEGKKKKGKHDGKDAKDGKEGKSKDKKEWPKKKKKKFRYENKLERQVSRLNKKSKR</sequence>
<feature type="compositionally biased region" description="Acidic residues" evidence="5">
    <location>
        <begin position="108"/>
        <end position="119"/>
    </location>
</feature>
<feature type="region of interest" description="Disordered" evidence="5">
    <location>
        <begin position="1"/>
        <end position="28"/>
    </location>
</feature>
<dbReference type="GO" id="GO:0005730">
    <property type="term" value="C:nucleolus"/>
    <property type="evidence" value="ECO:0007669"/>
    <property type="project" value="UniProtKB-SubCell"/>
</dbReference>
<organism evidence="6 7">
    <name type="scientific">Ophiostoma piceae (strain UAMH 11346)</name>
    <name type="common">Sap stain fungus</name>
    <dbReference type="NCBI Taxonomy" id="1262450"/>
    <lineage>
        <taxon>Eukaryota</taxon>
        <taxon>Fungi</taxon>
        <taxon>Dikarya</taxon>
        <taxon>Ascomycota</taxon>
        <taxon>Pezizomycotina</taxon>
        <taxon>Sordariomycetes</taxon>
        <taxon>Sordariomycetidae</taxon>
        <taxon>Ophiostomatales</taxon>
        <taxon>Ophiostomataceae</taxon>
        <taxon>Ophiostoma</taxon>
    </lineage>
</organism>
<dbReference type="OMA" id="EWDGFPD"/>
<dbReference type="OrthoDB" id="551633at2759"/>
<dbReference type="Pfam" id="PF09805">
    <property type="entry name" value="Nop25"/>
    <property type="match status" value="1"/>
</dbReference>
<protein>
    <submittedName>
        <fullName evidence="6">Rrna processing protein rrp17</fullName>
    </submittedName>
</protein>
<evidence type="ECO:0000256" key="2">
    <source>
        <dbReference type="ARBA" id="ARBA00007175"/>
    </source>
</evidence>